<dbReference type="PROSITE" id="PS00073">
    <property type="entry name" value="ACYL_COA_DH_2"/>
    <property type="match status" value="1"/>
</dbReference>
<dbReference type="Gene3D" id="1.10.540.10">
    <property type="entry name" value="Acyl-CoA dehydrogenase/oxidase, N-terminal domain"/>
    <property type="match status" value="1"/>
</dbReference>
<dbReference type="Pfam" id="PF02771">
    <property type="entry name" value="Acyl-CoA_dh_N"/>
    <property type="match status" value="1"/>
</dbReference>
<dbReference type="PIRSF" id="PIRSF016578">
    <property type="entry name" value="HsaA"/>
    <property type="match status" value="1"/>
</dbReference>
<feature type="domain" description="Acyl-CoA dehydrogenase/oxidase C-terminal" evidence="7">
    <location>
        <begin position="253"/>
        <end position="401"/>
    </location>
</feature>
<comment type="cofactor">
    <cofactor evidence="1 5">
        <name>FAD</name>
        <dbReference type="ChEBI" id="CHEBI:57692"/>
    </cofactor>
</comment>
<keyword evidence="3 5" id="KW-0285">Flavoprotein</keyword>
<evidence type="ECO:0000256" key="3">
    <source>
        <dbReference type="ARBA" id="ARBA00022630"/>
    </source>
</evidence>
<dbReference type="InterPro" id="IPR046373">
    <property type="entry name" value="Acyl-CoA_Oxase/DH_mid-dom_sf"/>
</dbReference>
<dbReference type="InterPro" id="IPR034178">
    <property type="entry name" value="IBD"/>
</dbReference>
<keyword evidence="11" id="KW-1185">Reference proteome</keyword>
<comment type="caution">
    <text evidence="10">The sequence shown here is derived from an EMBL/GenBank/DDBJ whole genome shotgun (WGS) entry which is preliminary data.</text>
</comment>
<evidence type="ECO:0000256" key="2">
    <source>
        <dbReference type="ARBA" id="ARBA00009347"/>
    </source>
</evidence>
<sequence>MPPIRAATPPGEGGDVSVTASAPASPFEPTEDQRTIQETVLEFAAERLAPNAVEWDQQKHFPVDVLREAGTLGLGGVYVDELVGGSGLSRFDSVLIFEALATGDPSIAAYVSIHNMVAGMIDRFGDDEQRRRWLPAMCSMERLGSYCLTEPEAGSDAAALQTRAVRDGDHYVLDGVKQFISGGGNSDVYVVMARTGEPGPKGISTFVVEGDTPGLSFGPNEKKMGWNAQPTRQVVFQGVRVPATHRLGEEGIGFRIAMAGLDGGRLSIAACSLGGGRAALDKSLGYVHERSAFGSKLSDFQVLRFKLADMATELEAARMLLWRAAWALDVKDPSATRLCAMAKRLATDAGFAVANEALQIHGGYGYLAEYGLEKIVRDLRVHQILEGTNEIMRLIISRGLLEAT</sequence>
<dbReference type="PROSITE" id="PS00072">
    <property type="entry name" value="ACYL_COA_DH_1"/>
    <property type="match status" value="1"/>
</dbReference>
<dbReference type="PANTHER" id="PTHR43831:SF1">
    <property type="entry name" value="ISOBUTYRYL-COA DEHYDROGENASE, MITOCHONDRIAL"/>
    <property type="match status" value="1"/>
</dbReference>
<organism evidence="10 11">
    <name type="scientific">Saccharopolyspora erythraea</name>
    <name type="common">Streptomyces erythraeus</name>
    <dbReference type="NCBI Taxonomy" id="1836"/>
    <lineage>
        <taxon>Bacteria</taxon>
        <taxon>Bacillati</taxon>
        <taxon>Actinomycetota</taxon>
        <taxon>Actinomycetes</taxon>
        <taxon>Pseudonocardiales</taxon>
        <taxon>Pseudonocardiaceae</taxon>
        <taxon>Saccharopolyspora</taxon>
    </lineage>
</organism>
<reference evidence="11" key="1">
    <citation type="journal article" date="2019" name="Int. J. Syst. Evol. Microbiol.">
        <title>The Global Catalogue of Microorganisms (GCM) 10K type strain sequencing project: providing services to taxonomists for standard genome sequencing and annotation.</title>
        <authorList>
            <consortium name="The Broad Institute Genomics Platform"/>
            <consortium name="The Broad Institute Genome Sequencing Center for Infectious Disease"/>
            <person name="Wu L."/>
            <person name="Ma J."/>
        </authorList>
    </citation>
    <scope>NUCLEOTIDE SEQUENCE [LARGE SCALE GENOMIC DNA]</scope>
    <source>
        <strain evidence="11">JCM 10303</strain>
    </source>
</reference>
<dbReference type="InterPro" id="IPR036250">
    <property type="entry name" value="AcylCo_DH-like_C"/>
</dbReference>
<gene>
    <name evidence="10" type="ORF">GCM10009533_04920</name>
</gene>
<evidence type="ECO:0000259" key="9">
    <source>
        <dbReference type="Pfam" id="PF02771"/>
    </source>
</evidence>
<dbReference type="Gene3D" id="2.40.110.10">
    <property type="entry name" value="Butyryl-CoA Dehydrogenase, subunit A, domain 2"/>
    <property type="match status" value="1"/>
</dbReference>
<dbReference type="InterPro" id="IPR052547">
    <property type="entry name" value="Mito_Isobutyryl-CoADH"/>
</dbReference>
<dbReference type="SUPFAM" id="SSF47203">
    <property type="entry name" value="Acyl-CoA dehydrogenase C-terminal domain-like"/>
    <property type="match status" value="1"/>
</dbReference>
<dbReference type="Proteomes" id="UP001500729">
    <property type="component" value="Unassembled WGS sequence"/>
</dbReference>
<evidence type="ECO:0000256" key="5">
    <source>
        <dbReference type="RuleBase" id="RU362125"/>
    </source>
</evidence>
<keyword evidence="5" id="KW-0560">Oxidoreductase</keyword>
<evidence type="ECO:0000256" key="4">
    <source>
        <dbReference type="ARBA" id="ARBA00022827"/>
    </source>
</evidence>
<feature type="domain" description="Acyl-CoA dehydrogenase/oxidase N-terminal" evidence="9">
    <location>
        <begin position="30"/>
        <end position="141"/>
    </location>
</feature>
<evidence type="ECO:0000256" key="6">
    <source>
        <dbReference type="SAM" id="MobiDB-lite"/>
    </source>
</evidence>
<dbReference type="InterPro" id="IPR037069">
    <property type="entry name" value="AcylCoA_DH/ox_N_sf"/>
</dbReference>
<dbReference type="InterPro" id="IPR009075">
    <property type="entry name" value="AcylCo_DH/oxidase_C"/>
</dbReference>
<dbReference type="CDD" id="cd01162">
    <property type="entry name" value="IBD"/>
    <property type="match status" value="1"/>
</dbReference>
<evidence type="ECO:0000313" key="10">
    <source>
        <dbReference type="EMBL" id="GAA0509133.1"/>
    </source>
</evidence>
<feature type="domain" description="Acyl-CoA oxidase/dehydrogenase middle" evidence="8">
    <location>
        <begin position="146"/>
        <end position="239"/>
    </location>
</feature>
<dbReference type="InterPro" id="IPR006089">
    <property type="entry name" value="Acyl-CoA_DH_CS"/>
</dbReference>
<dbReference type="Gene3D" id="1.20.140.10">
    <property type="entry name" value="Butyryl-CoA Dehydrogenase, subunit A, domain 3"/>
    <property type="match status" value="1"/>
</dbReference>
<evidence type="ECO:0000313" key="11">
    <source>
        <dbReference type="Proteomes" id="UP001500729"/>
    </source>
</evidence>
<evidence type="ECO:0000259" key="8">
    <source>
        <dbReference type="Pfam" id="PF02770"/>
    </source>
</evidence>
<dbReference type="EMBL" id="BAAAGS010000002">
    <property type="protein sequence ID" value="GAA0509133.1"/>
    <property type="molecule type" value="Genomic_DNA"/>
</dbReference>
<dbReference type="Pfam" id="PF00441">
    <property type="entry name" value="Acyl-CoA_dh_1"/>
    <property type="match status" value="1"/>
</dbReference>
<feature type="region of interest" description="Disordered" evidence="6">
    <location>
        <begin position="1"/>
        <end position="33"/>
    </location>
</feature>
<evidence type="ECO:0000256" key="1">
    <source>
        <dbReference type="ARBA" id="ARBA00001974"/>
    </source>
</evidence>
<dbReference type="InterPro" id="IPR009100">
    <property type="entry name" value="AcylCoA_DH/oxidase_NM_dom_sf"/>
</dbReference>
<dbReference type="InterPro" id="IPR013786">
    <property type="entry name" value="AcylCoA_DH/ox_N"/>
</dbReference>
<name>A0ABP3LYK6_SACER</name>
<keyword evidence="4 5" id="KW-0274">FAD</keyword>
<dbReference type="InterPro" id="IPR006091">
    <property type="entry name" value="Acyl-CoA_Oxase/DH_mid-dom"/>
</dbReference>
<dbReference type="PANTHER" id="PTHR43831">
    <property type="entry name" value="ISOBUTYRYL-COA DEHYDROGENASE"/>
    <property type="match status" value="1"/>
</dbReference>
<accession>A0ABP3LYK6</accession>
<protein>
    <submittedName>
        <fullName evidence="10">Isobutyryl-CoA dehydrogenase</fullName>
    </submittedName>
</protein>
<dbReference type="Pfam" id="PF02770">
    <property type="entry name" value="Acyl-CoA_dh_M"/>
    <property type="match status" value="1"/>
</dbReference>
<proteinExistence type="inferred from homology"/>
<comment type="similarity">
    <text evidence="2 5">Belongs to the acyl-CoA dehydrogenase family.</text>
</comment>
<dbReference type="SUPFAM" id="SSF56645">
    <property type="entry name" value="Acyl-CoA dehydrogenase NM domain-like"/>
    <property type="match status" value="1"/>
</dbReference>
<evidence type="ECO:0000259" key="7">
    <source>
        <dbReference type="Pfam" id="PF00441"/>
    </source>
</evidence>